<gene>
    <name evidence="1" type="ORF">RISK_002509</name>
</gene>
<accession>A0A0J1BH75</accession>
<dbReference type="Proteomes" id="UP000036367">
    <property type="component" value="Unassembled WGS sequence"/>
</dbReference>
<comment type="caution">
    <text evidence="1">The sequence shown here is derived from an EMBL/GenBank/DDBJ whole genome shotgun (WGS) entry which is preliminary data.</text>
</comment>
<name>A0A0J1BH75_RHOIS</name>
<reference evidence="1" key="1">
    <citation type="submission" date="2015-05" db="EMBL/GenBank/DDBJ databases">
        <title>Permanent draft genome of Rhodopirellula islandicus K833.</title>
        <authorList>
            <person name="Kizina J."/>
            <person name="Richter M."/>
            <person name="Glockner F.O."/>
            <person name="Harder J."/>
        </authorList>
    </citation>
    <scope>NUCLEOTIDE SEQUENCE [LARGE SCALE GENOMIC DNA]</scope>
    <source>
        <strain evidence="1">K833</strain>
    </source>
</reference>
<protein>
    <submittedName>
        <fullName evidence="1">Uncharacterized protein</fullName>
    </submittedName>
</protein>
<evidence type="ECO:0000313" key="2">
    <source>
        <dbReference type="Proteomes" id="UP000036367"/>
    </source>
</evidence>
<dbReference type="STRING" id="595434.RISK_002509"/>
<dbReference type="AlphaFoldDB" id="A0A0J1BH75"/>
<dbReference type="EMBL" id="LECT01000017">
    <property type="protein sequence ID" value="KLU05877.1"/>
    <property type="molecule type" value="Genomic_DNA"/>
</dbReference>
<dbReference type="PATRIC" id="fig|595434.4.peg.2393"/>
<sequence length="91" mass="10252">MLNKGEYVSPNDPTVRRFRGLLDRIAKKSGLSDKRIAETTYGHHDLVKKAGDSISLLRFMDESCRTYETGEQLGVSYEEILTTVVLMVENG</sequence>
<proteinExistence type="predicted"/>
<evidence type="ECO:0000313" key="1">
    <source>
        <dbReference type="EMBL" id="KLU05877.1"/>
    </source>
</evidence>
<keyword evidence="2" id="KW-1185">Reference proteome</keyword>
<organism evidence="1 2">
    <name type="scientific">Rhodopirellula islandica</name>
    <dbReference type="NCBI Taxonomy" id="595434"/>
    <lineage>
        <taxon>Bacteria</taxon>
        <taxon>Pseudomonadati</taxon>
        <taxon>Planctomycetota</taxon>
        <taxon>Planctomycetia</taxon>
        <taxon>Pirellulales</taxon>
        <taxon>Pirellulaceae</taxon>
        <taxon>Rhodopirellula</taxon>
    </lineage>
</organism>